<accession>A0A812T9G7</accession>
<dbReference type="PROSITE" id="PS00640">
    <property type="entry name" value="THIOL_PROTEASE_ASN"/>
    <property type="match status" value="1"/>
</dbReference>
<sequence length="583" mass="65232">MDHTRILFGCLSLLCFSCPIVDANHGYKSSRPWLPRTAPTNLVTADALVSQDELPEAFDWRNVGGQNFVTSDVNQHIPQYCGSCWIHGTTAALNDRIKVMRKGQFPDVMLARQVLMNCVPDPTANVSAPPPGCNGGDPWMIHKYLKENDVPDETCMPYQARNMQCTPADQCRNCLSKHGCWPIKTWTGYGVSSFGNLSGEVAMMKEIYARGPIVCSFATDDVFMMNYSKVASENDGVYTSNKKYTDDDIDHSMEVAGWGKTASGTKYWIIRNSWGTYWGSSGWLKLKRGVNMLMSESQCDWAVPRFPELDEVLAGHVLGSYISKPSRLRYTRSCDILDSTLEEPLAYYKSLEPIKPHWPRAWRRLHLVDGIRVRDMDTVVVESRNSLSKTKKGLLRSSSGTVTYSSTHRLKVDLDAQEIAYILGDGVPGGGHAWTPSRLAVEFRTRTGRPGVWMHYDIGLASFLLLFPKTFEVFGPANEYVRLVRKNCRTLLDNVEDAMVRLAMGREDGRIHYNIADSAFQGTEDKWIKHMDDLSFASASPKAHILPRLTTHRLKAAYVKSNEAAAAPERTSKSDALGFGNLG</sequence>
<dbReference type="Pfam" id="PF00112">
    <property type="entry name" value="Peptidase_C1"/>
    <property type="match status" value="1"/>
</dbReference>
<dbReference type="FunFam" id="3.90.70.10:FF:000117">
    <property type="entry name" value="Probable papain cysteine protease"/>
    <property type="match status" value="1"/>
</dbReference>
<evidence type="ECO:0000256" key="4">
    <source>
        <dbReference type="SAM" id="SignalP"/>
    </source>
</evidence>
<dbReference type="GO" id="GO:0006508">
    <property type="term" value="P:proteolysis"/>
    <property type="evidence" value="ECO:0007669"/>
    <property type="project" value="InterPro"/>
</dbReference>
<dbReference type="PROSITE" id="PS00639">
    <property type="entry name" value="THIOL_PROTEASE_HIS"/>
    <property type="match status" value="1"/>
</dbReference>
<protein>
    <submittedName>
        <fullName evidence="6">Ctsz protein</fullName>
    </submittedName>
</protein>
<dbReference type="SUPFAM" id="SSF54001">
    <property type="entry name" value="Cysteine proteinases"/>
    <property type="match status" value="1"/>
</dbReference>
<evidence type="ECO:0000313" key="6">
    <source>
        <dbReference type="EMBL" id="CAE7512535.1"/>
    </source>
</evidence>
<proteinExistence type="inferred from homology"/>
<dbReference type="InterPro" id="IPR013128">
    <property type="entry name" value="Peptidase_C1A"/>
</dbReference>
<keyword evidence="3" id="KW-1015">Disulfide bond</keyword>
<feature type="chain" id="PRO_5033027950" evidence="4">
    <location>
        <begin position="24"/>
        <end position="583"/>
    </location>
</feature>
<evidence type="ECO:0000256" key="1">
    <source>
        <dbReference type="ARBA" id="ARBA00008455"/>
    </source>
</evidence>
<evidence type="ECO:0000313" key="7">
    <source>
        <dbReference type="Proteomes" id="UP000604046"/>
    </source>
</evidence>
<name>A0A812T9G7_9DINO</name>
<evidence type="ECO:0000256" key="3">
    <source>
        <dbReference type="ARBA" id="ARBA00023157"/>
    </source>
</evidence>
<dbReference type="InterPro" id="IPR025661">
    <property type="entry name" value="Pept_asp_AS"/>
</dbReference>
<dbReference type="Proteomes" id="UP000604046">
    <property type="component" value="Unassembled WGS sequence"/>
</dbReference>
<dbReference type="InterPro" id="IPR038765">
    <property type="entry name" value="Papain-like_cys_pep_sf"/>
</dbReference>
<dbReference type="OrthoDB" id="190265at2759"/>
<reference evidence="6" key="1">
    <citation type="submission" date="2021-02" db="EMBL/GenBank/DDBJ databases">
        <authorList>
            <person name="Dougan E. K."/>
            <person name="Rhodes N."/>
            <person name="Thang M."/>
            <person name="Chan C."/>
        </authorList>
    </citation>
    <scope>NUCLEOTIDE SEQUENCE</scope>
</reference>
<evidence type="ECO:0000256" key="2">
    <source>
        <dbReference type="ARBA" id="ARBA00023145"/>
    </source>
</evidence>
<keyword evidence="7" id="KW-1185">Reference proteome</keyword>
<organism evidence="6 7">
    <name type="scientific">Symbiodinium natans</name>
    <dbReference type="NCBI Taxonomy" id="878477"/>
    <lineage>
        <taxon>Eukaryota</taxon>
        <taxon>Sar</taxon>
        <taxon>Alveolata</taxon>
        <taxon>Dinophyceae</taxon>
        <taxon>Suessiales</taxon>
        <taxon>Symbiodiniaceae</taxon>
        <taxon>Symbiodinium</taxon>
    </lineage>
</organism>
<gene>
    <name evidence="6" type="primary">Ctsz</name>
    <name evidence="6" type="ORF">SNAT2548_LOCUS28690</name>
</gene>
<dbReference type="AlphaFoldDB" id="A0A812T9G7"/>
<comment type="caution">
    <text evidence="6">The sequence shown here is derived from an EMBL/GenBank/DDBJ whole genome shotgun (WGS) entry which is preliminary data.</text>
</comment>
<evidence type="ECO:0000259" key="5">
    <source>
        <dbReference type="SMART" id="SM00645"/>
    </source>
</evidence>
<dbReference type="SMART" id="SM00645">
    <property type="entry name" value="Pept_C1"/>
    <property type="match status" value="1"/>
</dbReference>
<dbReference type="InterPro" id="IPR025660">
    <property type="entry name" value="Pept_his_AS"/>
</dbReference>
<feature type="signal peptide" evidence="4">
    <location>
        <begin position="1"/>
        <end position="23"/>
    </location>
</feature>
<dbReference type="EMBL" id="CAJNDS010002526">
    <property type="protein sequence ID" value="CAE7512535.1"/>
    <property type="molecule type" value="Genomic_DNA"/>
</dbReference>
<dbReference type="Gene3D" id="3.90.70.10">
    <property type="entry name" value="Cysteine proteinases"/>
    <property type="match status" value="1"/>
</dbReference>
<comment type="similarity">
    <text evidence="1">Belongs to the peptidase C1 family.</text>
</comment>
<dbReference type="PANTHER" id="PTHR12411">
    <property type="entry name" value="CYSTEINE PROTEASE FAMILY C1-RELATED"/>
    <property type="match status" value="1"/>
</dbReference>
<keyword evidence="4" id="KW-0732">Signal</keyword>
<feature type="domain" description="Peptidase C1A papain C-terminal" evidence="5">
    <location>
        <begin position="54"/>
        <end position="298"/>
    </location>
</feature>
<keyword evidence="2" id="KW-0865">Zymogen</keyword>
<dbReference type="InterPro" id="IPR000668">
    <property type="entry name" value="Peptidase_C1A_C"/>
</dbReference>
<dbReference type="GO" id="GO:0008234">
    <property type="term" value="F:cysteine-type peptidase activity"/>
    <property type="evidence" value="ECO:0007669"/>
    <property type="project" value="InterPro"/>
</dbReference>